<sequence length="181" mass="20967">MESTKDYGDQYLTLTDRSSYSSVFETELTPSCEEYFYNSGMICNNPIITETTASLYSTLNDDSNYSNCNTAAPFSDDDFELVEKIKNESVPQRLHICLYEKSQYFLNKNEVGMNIKEPIEEPQSLYCFGNNYYCGMTKNEPKKFVNSQYQSNDLINYNLMKEGQENTYQFSGVESQYVLDK</sequence>
<dbReference type="WBParaSite" id="SPAL_0000655600.1">
    <property type="protein sequence ID" value="SPAL_0000655600.1"/>
    <property type="gene ID" value="SPAL_0000655600"/>
</dbReference>
<evidence type="ECO:0000313" key="2">
    <source>
        <dbReference type="WBParaSite" id="SPAL_0000655600.1"/>
    </source>
</evidence>
<evidence type="ECO:0000313" key="1">
    <source>
        <dbReference type="Proteomes" id="UP000046392"/>
    </source>
</evidence>
<accession>A0A0N5BKV1</accession>
<proteinExistence type="predicted"/>
<organism evidence="1 2">
    <name type="scientific">Strongyloides papillosus</name>
    <name type="common">Intestinal threadworm</name>
    <dbReference type="NCBI Taxonomy" id="174720"/>
    <lineage>
        <taxon>Eukaryota</taxon>
        <taxon>Metazoa</taxon>
        <taxon>Ecdysozoa</taxon>
        <taxon>Nematoda</taxon>
        <taxon>Chromadorea</taxon>
        <taxon>Rhabditida</taxon>
        <taxon>Tylenchina</taxon>
        <taxon>Panagrolaimomorpha</taxon>
        <taxon>Strongyloidoidea</taxon>
        <taxon>Strongyloididae</taxon>
        <taxon>Strongyloides</taxon>
    </lineage>
</organism>
<keyword evidence="1" id="KW-1185">Reference proteome</keyword>
<name>A0A0N5BKV1_STREA</name>
<dbReference type="Proteomes" id="UP000046392">
    <property type="component" value="Unplaced"/>
</dbReference>
<reference evidence="2" key="1">
    <citation type="submission" date="2017-02" db="UniProtKB">
        <authorList>
            <consortium name="WormBaseParasite"/>
        </authorList>
    </citation>
    <scope>IDENTIFICATION</scope>
</reference>
<dbReference type="AlphaFoldDB" id="A0A0N5BKV1"/>
<protein>
    <submittedName>
        <fullName evidence="2">Uncharacterized protein</fullName>
    </submittedName>
</protein>